<dbReference type="InterPro" id="IPR013097">
    <property type="entry name" value="Dabb"/>
</dbReference>
<feature type="domain" description="Stress-response A/B barrel" evidence="1">
    <location>
        <begin position="2"/>
        <end position="95"/>
    </location>
</feature>
<sequence>MLQHIVLFNWSDTTPAGHAVLAANELRRYASTLDGLVSYYCGPNLQLKEGTYDFGVAAVFEDVAAWQAYDTAPEHDRIRAEFFGPYVATRAVIQFEA</sequence>
<dbReference type="EMBL" id="CAEZWE010000118">
    <property type="protein sequence ID" value="CAB4667410.1"/>
    <property type="molecule type" value="Genomic_DNA"/>
</dbReference>
<dbReference type="Gene3D" id="3.30.70.100">
    <property type="match status" value="1"/>
</dbReference>
<name>A0A6J6M000_9ZZZZ</name>
<protein>
    <submittedName>
        <fullName evidence="3">Unannotated protein</fullName>
    </submittedName>
</protein>
<accession>A0A6J6M000</accession>
<organism evidence="3">
    <name type="scientific">freshwater metagenome</name>
    <dbReference type="NCBI Taxonomy" id="449393"/>
    <lineage>
        <taxon>unclassified sequences</taxon>
        <taxon>metagenomes</taxon>
        <taxon>ecological metagenomes</taxon>
    </lineage>
</organism>
<dbReference type="Pfam" id="PF07876">
    <property type="entry name" value="Dabb"/>
    <property type="match status" value="1"/>
</dbReference>
<dbReference type="SMART" id="SM00886">
    <property type="entry name" value="Dabb"/>
    <property type="match status" value="1"/>
</dbReference>
<dbReference type="AlphaFoldDB" id="A0A6J6M000"/>
<proteinExistence type="predicted"/>
<gene>
    <name evidence="2" type="ORF">UFOPK1572_01277</name>
    <name evidence="3" type="ORF">UFOPK2169_01776</name>
</gene>
<reference evidence="3" key="1">
    <citation type="submission" date="2020-05" db="EMBL/GenBank/DDBJ databases">
        <authorList>
            <person name="Chiriac C."/>
            <person name="Salcher M."/>
            <person name="Ghai R."/>
            <person name="Kavagutti S V."/>
        </authorList>
    </citation>
    <scope>NUCLEOTIDE SEQUENCE</scope>
</reference>
<dbReference type="SUPFAM" id="SSF54909">
    <property type="entry name" value="Dimeric alpha+beta barrel"/>
    <property type="match status" value="1"/>
</dbReference>
<evidence type="ECO:0000313" key="3">
    <source>
        <dbReference type="EMBL" id="CAB4667410.1"/>
    </source>
</evidence>
<evidence type="ECO:0000313" key="2">
    <source>
        <dbReference type="EMBL" id="CAB4569322.1"/>
    </source>
</evidence>
<dbReference type="InterPro" id="IPR011008">
    <property type="entry name" value="Dimeric_a/b-barrel"/>
</dbReference>
<dbReference type="EMBL" id="CAEZTC010000190">
    <property type="protein sequence ID" value="CAB4569322.1"/>
    <property type="molecule type" value="Genomic_DNA"/>
</dbReference>
<evidence type="ECO:0000259" key="1">
    <source>
        <dbReference type="PROSITE" id="PS51502"/>
    </source>
</evidence>
<dbReference type="PROSITE" id="PS51502">
    <property type="entry name" value="S_R_A_B_BARREL"/>
    <property type="match status" value="1"/>
</dbReference>